<evidence type="ECO:0000256" key="5">
    <source>
        <dbReference type="ARBA" id="ARBA00049194"/>
    </source>
</evidence>
<evidence type="ECO:0000313" key="10">
    <source>
        <dbReference type="EMBL" id="KIW38531.1"/>
    </source>
</evidence>
<dbReference type="Gene3D" id="3.40.309.10">
    <property type="entry name" value="Aldehyde Dehydrogenase, Chain A, domain 2"/>
    <property type="match status" value="1"/>
</dbReference>
<dbReference type="SUPFAM" id="SSF53720">
    <property type="entry name" value="ALDH-like"/>
    <property type="match status" value="1"/>
</dbReference>
<evidence type="ECO:0000256" key="1">
    <source>
        <dbReference type="ARBA" id="ARBA00005986"/>
    </source>
</evidence>
<dbReference type="InterPro" id="IPR011008">
    <property type="entry name" value="Dimeric_a/b-barrel"/>
</dbReference>
<dbReference type="Pfam" id="PF07110">
    <property type="entry name" value="EthD"/>
    <property type="match status" value="1"/>
</dbReference>
<organism evidence="10 11">
    <name type="scientific">Exophiala oligosperma</name>
    <dbReference type="NCBI Taxonomy" id="215243"/>
    <lineage>
        <taxon>Eukaryota</taxon>
        <taxon>Fungi</taxon>
        <taxon>Dikarya</taxon>
        <taxon>Ascomycota</taxon>
        <taxon>Pezizomycotina</taxon>
        <taxon>Eurotiomycetes</taxon>
        <taxon>Chaetothyriomycetidae</taxon>
        <taxon>Chaetothyriales</taxon>
        <taxon>Herpotrichiellaceae</taxon>
        <taxon>Exophiala</taxon>
    </lineage>
</organism>
<comment type="similarity">
    <text evidence="2 7">Belongs to the aldehyde dehydrogenase family.</text>
</comment>
<dbReference type="VEuPathDB" id="FungiDB:PV06_09487"/>
<dbReference type="InterPro" id="IPR016162">
    <property type="entry name" value="Ald_DH_N"/>
</dbReference>
<dbReference type="InterPro" id="IPR016163">
    <property type="entry name" value="Ald_DH_C"/>
</dbReference>
<evidence type="ECO:0000259" key="8">
    <source>
        <dbReference type="Pfam" id="PF00171"/>
    </source>
</evidence>
<evidence type="ECO:0000259" key="9">
    <source>
        <dbReference type="Pfam" id="PF07110"/>
    </source>
</evidence>
<dbReference type="InterPro" id="IPR029510">
    <property type="entry name" value="Ald_DH_CS_GLU"/>
</dbReference>
<evidence type="ECO:0000256" key="6">
    <source>
        <dbReference type="PROSITE-ProRule" id="PRU10007"/>
    </source>
</evidence>
<evidence type="ECO:0000256" key="4">
    <source>
        <dbReference type="ARBA" id="ARBA00024226"/>
    </source>
</evidence>
<dbReference type="RefSeq" id="XP_016258747.1">
    <property type="nucleotide sequence ID" value="XM_016410940.1"/>
</dbReference>
<dbReference type="Gene3D" id="3.40.605.10">
    <property type="entry name" value="Aldehyde Dehydrogenase, Chain A, domain 1"/>
    <property type="match status" value="1"/>
</dbReference>
<dbReference type="Gene3D" id="3.30.70.100">
    <property type="match status" value="1"/>
</dbReference>
<dbReference type="SUPFAM" id="SSF54909">
    <property type="entry name" value="Dimeric alpha+beta barrel"/>
    <property type="match status" value="1"/>
</dbReference>
<feature type="domain" description="EthD" evidence="9">
    <location>
        <begin position="483"/>
        <end position="565"/>
    </location>
</feature>
<gene>
    <name evidence="10" type="ORF">PV06_09487</name>
</gene>
<evidence type="ECO:0000256" key="3">
    <source>
        <dbReference type="ARBA" id="ARBA00023002"/>
    </source>
</evidence>
<dbReference type="FunFam" id="3.40.309.10:FF:000012">
    <property type="entry name" value="Betaine aldehyde dehydrogenase"/>
    <property type="match status" value="1"/>
</dbReference>
<dbReference type="GeneID" id="27361561"/>
<evidence type="ECO:0000256" key="7">
    <source>
        <dbReference type="RuleBase" id="RU003345"/>
    </source>
</evidence>
<dbReference type="PROSITE" id="PS00070">
    <property type="entry name" value="ALDEHYDE_DEHYDR_CYS"/>
    <property type="match status" value="1"/>
</dbReference>
<sequence>MDSLQTNLFINNEYVVSSGGEALSVHNPKDDSLVTNKVQVASEQDVDEAVAAAKAAFPQWKRTPSSRRSAIMLKFADLVERHKDAIARLESACMGQPISVAKGIVELQVANWRYFAGLTDKIPGETFPENGDGYFKMVNYEPLGVCAGIAAWNGTQMFLAWKIAPAVAVGNTFVFKASEKSPLGVLYLGQLFKEAGFPPGVVNLISGAAKVGALMASHMDIAKISFTGSANAGRQIQIAAAKSNLKRVSLELGGKSPVLIFDDANLENAVVHNSQGFLLNSGQACVAGSRILVQRGIAPKFIDALRAAYIEFSQSMADPALESTFLGPLADKSQFGRVMDFLEGAKKDGVEVLVGGGRKGKEGCFVEPTILMNPDLTAKVYTDEIFGPVVVIKTFENEEEAIALANNTSYGLGATIYTNDITRALRVTAEMESGTVSINSSHVLLTETPFGGKKQSGYGREGGLEGLKEYLEAKTVHVNMRMFQQYYEDRHAPLALKALPKISKYVRNYVDQDAMFNNRPGGAPCDVVTEVWWDTKEDYEECQASCATSQLYKEVKADEARFMDVEAIKICLVKEKCSEIA</sequence>
<dbReference type="Pfam" id="PF00171">
    <property type="entry name" value="Aldedh"/>
    <property type="match status" value="1"/>
</dbReference>
<dbReference type="EC" id="1.2.1.3" evidence="4"/>
<dbReference type="InterPro" id="IPR015590">
    <property type="entry name" value="Aldehyde_DH_dom"/>
</dbReference>
<evidence type="ECO:0000256" key="2">
    <source>
        <dbReference type="ARBA" id="ARBA00009986"/>
    </source>
</evidence>
<dbReference type="HOGENOM" id="CLU_005391_0_1_1"/>
<feature type="active site" evidence="6">
    <location>
        <position position="251"/>
    </location>
</feature>
<dbReference type="FunFam" id="3.40.605.10:FF:000007">
    <property type="entry name" value="NAD/NADP-dependent betaine aldehyde dehydrogenase"/>
    <property type="match status" value="1"/>
</dbReference>
<accession>A0A0D2AEI9</accession>
<dbReference type="InterPro" id="IPR016161">
    <property type="entry name" value="Ald_DH/histidinol_DH"/>
</dbReference>
<dbReference type="NCBIfam" id="TIGR02118">
    <property type="entry name" value="EthD family reductase"/>
    <property type="match status" value="1"/>
</dbReference>
<reference evidence="10 11" key="1">
    <citation type="submission" date="2015-01" db="EMBL/GenBank/DDBJ databases">
        <title>The Genome Sequence of Exophiala oligosperma CBS72588.</title>
        <authorList>
            <consortium name="The Broad Institute Genomics Platform"/>
            <person name="Cuomo C."/>
            <person name="de Hoog S."/>
            <person name="Gorbushina A."/>
            <person name="Stielow B."/>
            <person name="Teixiera M."/>
            <person name="Abouelleil A."/>
            <person name="Chapman S.B."/>
            <person name="Priest M."/>
            <person name="Young S.K."/>
            <person name="Wortman J."/>
            <person name="Nusbaum C."/>
            <person name="Birren B."/>
        </authorList>
    </citation>
    <scope>NUCLEOTIDE SEQUENCE [LARGE SCALE GENOMIC DNA]</scope>
    <source>
        <strain evidence="10 11">CBS 72588</strain>
    </source>
</reference>
<dbReference type="GO" id="GO:0004029">
    <property type="term" value="F:aldehyde dehydrogenase (NAD+) activity"/>
    <property type="evidence" value="ECO:0007669"/>
    <property type="project" value="UniProtKB-EC"/>
</dbReference>
<dbReference type="STRING" id="215243.A0A0D2AEI9"/>
<comment type="similarity">
    <text evidence="1">Belongs to the tpcK family.</text>
</comment>
<dbReference type="InterPro" id="IPR016160">
    <property type="entry name" value="Ald_DH_CS_CYS"/>
</dbReference>
<dbReference type="PROSITE" id="PS00687">
    <property type="entry name" value="ALDEHYDE_DEHYDR_GLU"/>
    <property type="match status" value="1"/>
</dbReference>
<dbReference type="AlphaFoldDB" id="A0A0D2AEI9"/>
<feature type="domain" description="Aldehyde dehydrogenase" evidence="8">
    <location>
        <begin position="17"/>
        <end position="476"/>
    </location>
</feature>
<dbReference type="OrthoDB" id="310895at2759"/>
<comment type="catalytic activity">
    <reaction evidence="5">
        <text>an aldehyde + NAD(+) + H2O = a carboxylate + NADH + 2 H(+)</text>
        <dbReference type="Rhea" id="RHEA:16185"/>
        <dbReference type="ChEBI" id="CHEBI:15377"/>
        <dbReference type="ChEBI" id="CHEBI:15378"/>
        <dbReference type="ChEBI" id="CHEBI:17478"/>
        <dbReference type="ChEBI" id="CHEBI:29067"/>
        <dbReference type="ChEBI" id="CHEBI:57540"/>
        <dbReference type="ChEBI" id="CHEBI:57945"/>
        <dbReference type="EC" id="1.2.1.3"/>
    </reaction>
</comment>
<proteinExistence type="inferred from homology"/>
<evidence type="ECO:0000313" key="11">
    <source>
        <dbReference type="Proteomes" id="UP000053342"/>
    </source>
</evidence>
<dbReference type="EMBL" id="KN847341">
    <property type="protein sequence ID" value="KIW38531.1"/>
    <property type="molecule type" value="Genomic_DNA"/>
</dbReference>
<keyword evidence="11" id="KW-1185">Reference proteome</keyword>
<name>A0A0D2AEI9_9EURO</name>
<protein>
    <recommendedName>
        <fullName evidence="4">aldehyde dehydrogenase (NAD(+))</fullName>
        <ecNumber evidence="4">1.2.1.3</ecNumber>
    </recommendedName>
</protein>
<dbReference type="Proteomes" id="UP000053342">
    <property type="component" value="Unassembled WGS sequence"/>
</dbReference>
<dbReference type="InterPro" id="IPR009799">
    <property type="entry name" value="EthD_dom"/>
</dbReference>
<dbReference type="PANTHER" id="PTHR11699">
    <property type="entry name" value="ALDEHYDE DEHYDROGENASE-RELATED"/>
    <property type="match status" value="1"/>
</dbReference>
<keyword evidence="3 7" id="KW-0560">Oxidoreductase</keyword>